<dbReference type="AlphaFoldDB" id="A0AAP0L2A2"/>
<accession>A0AAP0L2A2</accession>
<sequence>MREPRGRKGRDARDESTTKQGEDEEVKTTIEAEQCEDDQSTAALPGSRGVRGRTGSRGARARMMIVQRRLDAREQRVEENARAEARGRQQRREDDDGSESRGAQVGHSLVKRIE</sequence>
<proteinExistence type="predicted"/>
<comment type="caution">
    <text evidence="2">The sequence shown here is derived from an EMBL/GenBank/DDBJ whole genome shotgun (WGS) entry which is preliminary data.</text>
</comment>
<feature type="compositionally biased region" description="Basic and acidic residues" evidence="1">
    <location>
        <begin position="1"/>
        <end position="30"/>
    </location>
</feature>
<gene>
    <name evidence="2" type="ORF">Syun_004054</name>
</gene>
<feature type="region of interest" description="Disordered" evidence="1">
    <location>
        <begin position="1"/>
        <end position="114"/>
    </location>
</feature>
<dbReference type="EMBL" id="JBBNAF010000002">
    <property type="protein sequence ID" value="KAK9163152.1"/>
    <property type="molecule type" value="Genomic_DNA"/>
</dbReference>
<protein>
    <submittedName>
        <fullName evidence="2">Uncharacterized protein</fullName>
    </submittedName>
</protein>
<feature type="compositionally biased region" description="Basic and acidic residues" evidence="1">
    <location>
        <begin position="68"/>
        <end position="94"/>
    </location>
</feature>
<evidence type="ECO:0000313" key="2">
    <source>
        <dbReference type="EMBL" id="KAK9163152.1"/>
    </source>
</evidence>
<reference evidence="2 3" key="1">
    <citation type="submission" date="2024-01" db="EMBL/GenBank/DDBJ databases">
        <title>Genome assemblies of Stephania.</title>
        <authorList>
            <person name="Yang L."/>
        </authorList>
    </citation>
    <scope>NUCLEOTIDE SEQUENCE [LARGE SCALE GENOMIC DNA]</scope>
    <source>
        <strain evidence="2">YNDBR</strain>
        <tissue evidence="2">Leaf</tissue>
    </source>
</reference>
<evidence type="ECO:0000256" key="1">
    <source>
        <dbReference type="SAM" id="MobiDB-lite"/>
    </source>
</evidence>
<keyword evidence="3" id="KW-1185">Reference proteome</keyword>
<dbReference type="Proteomes" id="UP001420932">
    <property type="component" value="Unassembled WGS sequence"/>
</dbReference>
<evidence type="ECO:0000313" key="3">
    <source>
        <dbReference type="Proteomes" id="UP001420932"/>
    </source>
</evidence>
<name>A0AAP0L2A2_9MAGN</name>
<organism evidence="2 3">
    <name type="scientific">Stephania yunnanensis</name>
    <dbReference type="NCBI Taxonomy" id="152371"/>
    <lineage>
        <taxon>Eukaryota</taxon>
        <taxon>Viridiplantae</taxon>
        <taxon>Streptophyta</taxon>
        <taxon>Embryophyta</taxon>
        <taxon>Tracheophyta</taxon>
        <taxon>Spermatophyta</taxon>
        <taxon>Magnoliopsida</taxon>
        <taxon>Ranunculales</taxon>
        <taxon>Menispermaceae</taxon>
        <taxon>Menispermoideae</taxon>
        <taxon>Cissampelideae</taxon>
        <taxon>Stephania</taxon>
    </lineage>
</organism>